<evidence type="ECO:0000313" key="3">
    <source>
        <dbReference type="Proteomes" id="UP000567293"/>
    </source>
</evidence>
<dbReference type="AlphaFoldDB" id="A0A7V8SXL6"/>
<feature type="domain" description="Putative regulatory protein FmdB zinc ribbon" evidence="1">
    <location>
        <begin position="1"/>
        <end position="41"/>
    </location>
</feature>
<protein>
    <submittedName>
        <fullName evidence="2">Zinc ribbon domain-containing protein</fullName>
    </submittedName>
</protein>
<evidence type="ECO:0000259" key="1">
    <source>
        <dbReference type="SMART" id="SM00834"/>
    </source>
</evidence>
<dbReference type="Pfam" id="PF09723">
    <property type="entry name" value="Zn_ribbon_8"/>
    <property type="match status" value="1"/>
</dbReference>
<reference evidence="2" key="1">
    <citation type="submission" date="2020-06" db="EMBL/GenBank/DDBJ databases">
        <title>Legume-microbial interactions unlock mineral nutrients during tropical forest succession.</title>
        <authorList>
            <person name="Epihov D.Z."/>
        </authorList>
    </citation>
    <scope>NUCLEOTIDE SEQUENCE [LARGE SCALE GENOMIC DNA]</scope>
    <source>
        <strain evidence="2">Pan2503</strain>
    </source>
</reference>
<dbReference type="InterPro" id="IPR013429">
    <property type="entry name" value="Regulatory_FmdB_Zinc_ribbon"/>
</dbReference>
<organism evidence="2 3">
    <name type="scientific">Candidatus Acidiferrum panamense</name>
    <dbReference type="NCBI Taxonomy" id="2741543"/>
    <lineage>
        <taxon>Bacteria</taxon>
        <taxon>Pseudomonadati</taxon>
        <taxon>Acidobacteriota</taxon>
        <taxon>Terriglobia</taxon>
        <taxon>Candidatus Acidiferrales</taxon>
        <taxon>Candidatus Acidiferrum</taxon>
    </lineage>
</organism>
<dbReference type="NCBIfam" id="TIGR02605">
    <property type="entry name" value="CxxC_CxxC_SSSS"/>
    <property type="match status" value="1"/>
</dbReference>
<name>A0A7V8SXL6_9BACT</name>
<dbReference type="Proteomes" id="UP000567293">
    <property type="component" value="Unassembled WGS sequence"/>
</dbReference>
<comment type="caution">
    <text evidence="2">The sequence shown here is derived from an EMBL/GenBank/DDBJ whole genome shotgun (WGS) entry which is preliminary data.</text>
</comment>
<dbReference type="SMART" id="SM00834">
    <property type="entry name" value="CxxC_CXXC_SSSS"/>
    <property type="match status" value="1"/>
</dbReference>
<evidence type="ECO:0000313" key="2">
    <source>
        <dbReference type="EMBL" id="MBA0086490.1"/>
    </source>
</evidence>
<sequence>MPIYEYICEDCQTHFEKIVLNQQQEISCPKCAGKRNAIQLSVFSAGSGSASGTSAKSSGGFSGGGGGCCGGGCACH</sequence>
<proteinExistence type="predicted"/>
<gene>
    <name evidence="2" type="ORF">HRJ53_16035</name>
</gene>
<keyword evidence="3" id="KW-1185">Reference proteome</keyword>
<dbReference type="EMBL" id="JACDQQ010001538">
    <property type="protein sequence ID" value="MBA0086490.1"/>
    <property type="molecule type" value="Genomic_DNA"/>
</dbReference>
<accession>A0A7V8SXL6</accession>